<reference evidence="1" key="1">
    <citation type="submission" date="2019-08" db="EMBL/GenBank/DDBJ databases">
        <authorList>
            <person name="Kucharzyk K."/>
            <person name="Murdoch R.W."/>
            <person name="Higgins S."/>
            <person name="Loffler F."/>
        </authorList>
    </citation>
    <scope>NUCLEOTIDE SEQUENCE</scope>
</reference>
<protein>
    <submittedName>
        <fullName evidence="1">Uncharacterized protein</fullName>
    </submittedName>
</protein>
<organism evidence="1">
    <name type="scientific">bioreactor metagenome</name>
    <dbReference type="NCBI Taxonomy" id="1076179"/>
    <lineage>
        <taxon>unclassified sequences</taxon>
        <taxon>metagenomes</taxon>
        <taxon>ecological metagenomes</taxon>
    </lineage>
</organism>
<dbReference type="AlphaFoldDB" id="A0A644YBQ9"/>
<dbReference type="EMBL" id="VSSQ01004621">
    <property type="protein sequence ID" value="MPM25975.1"/>
    <property type="molecule type" value="Genomic_DNA"/>
</dbReference>
<evidence type="ECO:0000313" key="1">
    <source>
        <dbReference type="EMBL" id="MPM25975.1"/>
    </source>
</evidence>
<name>A0A644YBQ9_9ZZZZ</name>
<gene>
    <name evidence="1" type="ORF">SDC9_72476</name>
</gene>
<proteinExistence type="predicted"/>
<accession>A0A644YBQ9</accession>
<comment type="caution">
    <text evidence="1">The sequence shown here is derived from an EMBL/GenBank/DDBJ whole genome shotgun (WGS) entry which is preliminary data.</text>
</comment>
<sequence>MHSRVCPRLDEGFDLVGLPLLDAVPHGGVGEEDLRAHHPAAARTGYELLGAYPHEDGGELDADLLLLVGREDVDDPVDGLGGILGVEGGEDEVPRFGGGDGRGDGLQVPHFADEDDVGVLAEHPPEGFGEAAGVDAHLALVDDGFLRFVDVFHRVFDGDHVVPPLAVDFVDEGGEGCGFAVAGGSGDEEEAPSLVGDLDEAPGQAQFLDGPNPHWDEPEGEGHVARFKEAVSPEAGFFSRRGVVGEAEVVFPALPVRCHLFGLEDVRYGLLHVLQDEGGDAGYGMELSVDPEARKMTDAEVKVACARTEDFRQ</sequence>